<proteinExistence type="predicted"/>
<protein>
    <recommendedName>
        <fullName evidence="4">Group XV phospholipase A2</fullName>
    </recommendedName>
</protein>
<sequence>MHAFGRGRGKITAFKSDDIQYPAIFIPGNAGSQIWGKLNRSSVPHLWCSRHSNWFELWLDVRLLLPEVIDCFVNNMLLIYNSTTNKTSNQDGVDVQIPGFGQTSTIEYFDSSGLSYSSYFAPIVRSLVALGYTRGLNLRGAPYDFRRAPDEQGDYFLNLTNLVMDTYEKNNQTKIVLITHSMGGPFALYWLHHITPEFKEKYIRSMVTIAAPWAGAVKALRLMASGDNIDVYVVSPIRVRPYQRSAPSTAFVMPSPNFWSADEVLVATPFKNYTVQNYKEFFTDINYPTGYQFWLNVKDLVDELKPPEIEVHALYSSQMSTPGVLLYDERTFPDLQPTVSYDNGDGTVNIRSLLAFQKWTDKQTQDIKSLELPGVEHLAILKHPTIINYVIQVLTGKFDKKYQPIL</sequence>
<dbReference type="OrthoDB" id="190846at2759"/>
<evidence type="ECO:0008006" key="4">
    <source>
        <dbReference type="Google" id="ProtNLM"/>
    </source>
</evidence>
<dbReference type="GO" id="GO:0008374">
    <property type="term" value="F:O-acyltransferase activity"/>
    <property type="evidence" value="ECO:0007669"/>
    <property type="project" value="InterPro"/>
</dbReference>
<name>A0A813NB88_9BILA</name>
<dbReference type="EMBL" id="CAJNOQ010000004">
    <property type="protein sequence ID" value="CAF0737394.1"/>
    <property type="molecule type" value="Genomic_DNA"/>
</dbReference>
<evidence type="ECO:0000313" key="1">
    <source>
        <dbReference type="EMBL" id="CAF0737394.1"/>
    </source>
</evidence>
<accession>A0A813NB88</accession>
<evidence type="ECO:0000313" key="3">
    <source>
        <dbReference type="Proteomes" id="UP000663829"/>
    </source>
</evidence>
<reference evidence="1" key="1">
    <citation type="submission" date="2021-02" db="EMBL/GenBank/DDBJ databases">
        <authorList>
            <person name="Nowell W R."/>
        </authorList>
    </citation>
    <scope>NUCLEOTIDE SEQUENCE</scope>
</reference>
<dbReference type="Proteomes" id="UP000663829">
    <property type="component" value="Unassembled WGS sequence"/>
</dbReference>
<gene>
    <name evidence="1" type="ORF">GPM918_LOCUS61</name>
    <name evidence="2" type="ORF">SRO942_LOCUS62</name>
</gene>
<dbReference type="EMBL" id="CAJOBC010000004">
    <property type="protein sequence ID" value="CAF3515408.1"/>
    <property type="molecule type" value="Genomic_DNA"/>
</dbReference>
<evidence type="ECO:0000313" key="2">
    <source>
        <dbReference type="EMBL" id="CAF3515408.1"/>
    </source>
</evidence>
<dbReference type="Pfam" id="PF02450">
    <property type="entry name" value="LCAT"/>
    <property type="match status" value="1"/>
</dbReference>
<comment type="caution">
    <text evidence="1">The sequence shown here is derived from an EMBL/GenBank/DDBJ whole genome shotgun (WGS) entry which is preliminary data.</text>
</comment>
<organism evidence="1 3">
    <name type="scientific">Didymodactylos carnosus</name>
    <dbReference type="NCBI Taxonomy" id="1234261"/>
    <lineage>
        <taxon>Eukaryota</taxon>
        <taxon>Metazoa</taxon>
        <taxon>Spiralia</taxon>
        <taxon>Gnathifera</taxon>
        <taxon>Rotifera</taxon>
        <taxon>Eurotatoria</taxon>
        <taxon>Bdelloidea</taxon>
        <taxon>Philodinida</taxon>
        <taxon>Philodinidae</taxon>
        <taxon>Didymodactylos</taxon>
    </lineage>
</organism>
<dbReference type="Gene3D" id="3.40.50.1820">
    <property type="entry name" value="alpha/beta hydrolase"/>
    <property type="match status" value="2"/>
</dbReference>
<dbReference type="SUPFAM" id="SSF53474">
    <property type="entry name" value="alpha/beta-Hydrolases"/>
    <property type="match status" value="1"/>
</dbReference>
<dbReference type="PANTHER" id="PTHR11440">
    <property type="entry name" value="LECITHIN-CHOLESTEROL ACYLTRANSFERASE-RELATED"/>
    <property type="match status" value="1"/>
</dbReference>
<dbReference type="AlphaFoldDB" id="A0A813NB88"/>
<dbReference type="InterPro" id="IPR029058">
    <property type="entry name" value="AB_hydrolase_fold"/>
</dbReference>
<keyword evidence="3" id="KW-1185">Reference proteome</keyword>
<dbReference type="GO" id="GO:0006629">
    <property type="term" value="P:lipid metabolic process"/>
    <property type="evidence" value="ECO:0007669"/>
    <property type="project" value="InterPro"/>
</dbReference>
<dbReference type="InterPro" id="IPR003386">
    <property type="entry name" value="LACT/PDAT_acylTrfase"/>
</dbReference>
<dbReference type="Proteomes" id="UP000681722">
    <property type="component" value="Unassembled WGS sequence"/>
</dbReference>